<feature type="compositionally biased region" description="Low complexity" evidence="1">
    <location>
        <begin position="76"/>
        <end position="87"/>
    </location>
</feature>
<accession>A0ABQ4SLB6</accession>
<feature type="compositionally biased region" description="Pro residues" evidence="1">
    <location>
        <begin position="143"/>
        <end position="152"/>
    </location>
</feature>
<feature type="compositionally biased region" description="Pro residues" evidence="1">
    <location>
        <begin position="93"/>
        <end position="104"/>
    </location>
</feature>
<feature type="compositionally biased region" description="Low complexity" evidence="1">
    <location>
        <begin position="153"/>
        <end position="171"/>
    </location>
</feature>
<name>A0ABQ4SLB6_9HYPH</name>
<feature type="compositionally biased region" description="Low complexity" evidence="1">
    <location>
        <begin position="23"/>
        <end position="33"/>
    </location>
</feature>
<feature type="region of interest" description="Disordered" evidence="1">
    <location>
        <begin position="1"/>
        <end position="189"/>
    </location>
</feature>
<evidence type="ECO:0000256" key="1">
    <source>
        <dbReference type="SAM" id="MobiDB-lite"/>
    </source>
</evidence>
<dbReference type="RefSeq" id="WP_238241387.1">
    <property type="nucleotide sequence ID" value="NZ_BPQQ01000098.1"/>
</dbReference>
<comment type="caution">
    <text evidence="2">The sequence shown here is derived from an EMBL/GenBank/DDBJ whole genome shotgun (WGS) entry which is preliminary data.</text>
</comment>
<evidence type="ECO:0000313" key="2">
    <source>
        <dbReference type="EMBL" id="GJE04016.1"/>
    </source>
</evidence>
<proteinExistence type="predicted"/>
<dbReference type="Proteomes" id="UP001055153">
    <property type="component" value="Unassembled WGS sequence"/>
</dbReference>
<evidence type="ECO:0000313" key="3">
    <source>
        <dbReference type="Proteomes" id="UP001055153"/>
    </source>
</evidence>
<gene>
    <name evidence="2" type="ORF">GMJLKIPL_5976</name>
</gene>
<protein>
    <submittedName>
        <fullName evidence="2">Uncharacterized protein</fullName>
    </submittedName>
</protein>
<sequence length="201" mass="21784">MTRYRARPSFTVEIKRTRPSPVAGPGEPGSLPLPSEPAPKPAGRGLWAGTGLIEEAQAATQSGRFDEPAAPPPPQRRAAASSAPARRVLPSLIAPPEPPAPEPEPVPEEDEPIFRRRRPVIRKAAAPAPAPQGFVWPEDWPDEPPAPAPSLPAPIAFAAAPRPDAEVAPRPTGEAAPRPKRREDDLRVGERWKRRLPRYCR</sequence>
<reference evidence="2" key="1">
    <citation type="journal article" date="2021" name="Front. Microbiol.">
        <title>Comprehensive Comparative Genomics and Phenotyping of Methylobacterium Species.</title>
        <authorList>
            <person name="Alessa O."/>
            <person name="Ogura Y."/>
            <person name="Fujitani Y."/>
            <person name="Takami H."/>
            <person name="Hayashi T."/>
            <person name="Sahin N."/>
            <person name="Tani A."/>
        </authorList>
    </citation>
    <scope>NUCLEOTIDE SEQUENCE</scope>
    <source>
        <strain evidence="2">DSM 17168</strain>
    </source>
</reference>
<keyword evidence="3" id="KW-1185">Reference proteome</keyword>
<dbReference type="EMBL" id="BPQQ01000098">
    <property type="protein sequence ID" value="GJE04016.1"/>
    <property type="molecule type" value="Genomic_DNA"/>
</dbReference>
<reference evidence="2" key="2">
    <citation type="submission" date="2021-08" db="EMBL/GenBank/DDBJ databases">
        <authorList>
            <person name="Tani A."/>
            <person name="Ola A."/>
            <person name="Ogura Y."/>
            <person name="Katsura K."/>
            <person name="Hayashi T."/>
        </authorList>
    </citation>
    <scope>NUCLEOTIDE SEQUENCE</scope>
    <source>
        <strain evidence="2">DSM 17168</strain>
    </source>
</reference>
<organism evidence="2 3">
    <name type="scientific">Methylobacterium isbiliense</name>
    <dbReference type="NCBI Taxonomy" id="315478"/>
    <lineage>
        <taxon>Bacteria</taxon>
        <taxon>Pseudomonadati</taxon>
        <taxon>Pseudomonadota</taxon>
        <taxon>Alphaproteobacteria</taxon>
        <taxon>Hyphomicrobiales</taxon>
        <taxon>Methylobacteriaceae</taxon>
        <taxon>Methylobacterium</taxon>
    </lineage>
</organism>